<comment type="caution">
    <text evidence="7">The sequence shown here is derived from an EMBL/GenBank/DDBJ whole genome shotgun (WGS) entry which is preliminary data.</text>
</comment>
<evidence type="ECO:0000259" key="6">
    <source>
        <dbReference type="Pfam" id="PF15924"/>
    </source>
</evidence>
<keyword evidence="3" id="KW-0808">Transferase</keyword>
<dbReference type="GO" id="GO:0004377">
    <property type="term" value="F:GDP-Man:Man(3)GlcNAc(2)-PP-Dol alpha-1,2-mannosyltransferase activity"/>
    <property type="evidence" value="ECO:0007669"/>
    <property type="project" value="InterPro"/>
</dbReference>
<dbReference type="EMBL" id="BMAT01007009">
    <property type="protein sequence ID" value="GFS23917.1"/>
    <property type="molecule type" value="Genomic_DNA"/>
</dbReference>
<dbReference type="InterPro" id="IPR031814">
    <property type="entry name" value="ALG11_N"/>
</dbReference>
<comment type="similarity">
    <text evidence="2">Belongs to the glycosyltransferase group 1 family. Glycosyltransferase 4 subfamily.</text>
</comment>
<gene>
    <name evidence="7" type="ORF">ElyMa_003401900</name>
</gene>
<evidence type="ECO:0000256" key="1">
    <source>
        <dbReference type="ARBA" id="ARBA00004586"/>
    </source>
</evidence>
<evidence type="ECO:0000256" key="5">
    <source>
        <dbReference type="SAM" id="Phobius"/>
    </source>
</evidence>
<feature type="domain" description="ALG11 mannosyltransferase N-terminal" evidence="6">
    <location>
        <begin position="61"/>
        <end position="89"/>
    </location>
</feature>
<organism evidence="7 8">
    <name type="scientific">Elysia marginata</name>
    <dbReference type="NCBI Taxonomy" id="1093978"/>
    <lineage>
        <taxon>Eukaryota</taxon>
        <taxon>Metazoa</taxon>
        <taxon>Spiralia</taxon>
        <taxon>Lophotrochozoa</taxon>
        <taxon>Mollusca</taxon>
        <taxon>Gastropoda</taxon>
        <taxon>Heterobranchia</taxon>
        <taxon>Euthyneura</taxon>
        <taxon>Panpulmonata</taxon>
        <taxon>Sacoglossa</taxon>
        <taxon>Placobranchoidea</taxon>
        <taxon>Plakobranchidae</taxon>
        <taxon>Elysia</taxon>
    </lineage>
</organism>
<evidence type="ECO:0000256" key="4">
    <source>
        <dbReference type="ARBA" id="ARBA00022824"/>
    </source>
</evidence>
<dbReference type="Proteomes" id="UP000762676">
    <property type="component" value="Unassembled WGS sequence"/>
</dbReference>
<dbReference type="Pfam" id="PF15924">
    <property type="entry name" value="ALG11_N"/>
    <property type="match status" value="1"/>
</dbReference>
<protein>
    <submittedName>
        <fullName evidence="7">GDP-Man:Man(3)GlcNAc(2)-PP-Dol alpha-1,2-mannosyltransferase</fullName>
    </submittedName>
</protein>
<keyword evidence="5" id="KW-1133">Transmembrane helix</keyword>
<keyword evidence="8" id="KW-1185">Reference proteome</keyword>
<dbReference type="InterPro" id="IPR038013">
    <property type="entry name" value="ALG11"/>
</dbReference>
<dbReference type="GO" id="GO:0005789">
    <property type="term" value="C:endoplasmic reticulum membrane"/>
    <property type="evidence" value="ECO:0007669"/>
    <property type="project" value="UniProtKB-SubCell"/>
</dbReference>
<reference evidence="7 8" key="1">
    <citation type="journal article" date="2021" name="Elife">
        <title>Chloroplast acquisition without the gene transfer in kleptoplastic sea slugs, Plakobranchus ocellatus.</title>
        <authorList>
            <person name="Maeda T."/>
            <person name="Takahashi S."/>
            <person name="Yoshida T."/>
            <person name="Shimamura S."/>
            <person name="Takaki Y."/>
            <person name="Nagai Y."/>
            <person name="Toyoda A."/>
            <person name="Suzuki Y."/>
            <person name="Arimoto A."/>
            <person name="Ishii H."/>
            <person name="Satoh N."/>
            <person name="Nishiyama T."/>
            <person name="Hasebe M."/>
            <person name="Maruyama T."/>
            <person name="Minagawa J."/>
            <person name="Obokata J."/>
            <person name="Shigenobu S."/>
        </authorList>
    </citation>
    <scope>NUCLEOTIDE SEQUENCE [LARGE SCALE GENOMIC DNA]</scope>
</reference>
<keyword evidence="5" id="KW-0812">Transmembrane</keyword>
<sequence>MGCLRHPNLPQDAHGATKKVIYRILFHLLWVVLVIAALVCLRVYAKFRSKVYLDDKGKRRKTFAFFHPYCNAGGGGERVLWVAVRSVQK</sequence>
<evidence type="ECO:0000256" key="3">
    <source>
        <dbReference type="ARBA" id="ARBA00022679"/>
    </source>
</evidence>
<feature type="non-terminal residue" evidence="7">
    <location>
        <position position="89"/>
    </location>
</feature>
<dbReference type="AlphaFoldDB" id="A0AAV4JQY5"/>
<accession>A0AAV4JQY5</accession>
<keyword evidence="4" id="KW-0256">Endoplasmic reticulum</keyword>
<keyword evidence="5" id="KW-0472">Membrane</keyword>
<evidence type="ECO:0000313" key="7">
    <source>
        <dbReference type="EMBL" id="GFS23917.1"/>
    </source>
</evidence>
<feature type="transmembrane region" description="Helical" evidence="5">
    <location>
        <begin position="20"/>
        <end position="44"/>
    </location>
</feature>
<dbReference type="PANTHER" id="PTHR45919">
    <property type="entry name" value="GDP-MAN:MAN(3)GLCNAC(2)-PP-DOL ALPHA-1,2-MANNOSYLTRANSFERASE"/>
    <property type="match status" value="1"/>
</dbReference>
<evidence type="ECO:0000313" key="8">
    <source>
        <dbReference type="Proteomes" id="UP000762676"/>
    </source>
</evidence>
<comment type="subcellular location">
    <subcellularLocation>
        <location evidence="1">Endoplasmic reticulum membrane</location>
    </subcellularLocation>
</comment>
<dbReference type="PANTHER" id="PTHR45919:SF1">
    <property type="entry name" value="GDP-MAN:MAN(3)GLCNAC(2)-PP-DOL ALPHA-1,2-MANNOSYLTRANSFERASE"/>
    <property type="match status" value="1"/>
</dbReference>
<name>A0AAV4JQY5_9GAST</name>
<evidence type="ECO:0000256" key="2">
    <source>
        <dbReference type="ARBA" id="ARBA00009481"/>
    </source>
</evidence>
<proteinExistence type="inferred from homology"/>
<dbReference type="GO" id="GO:0006487">
    <property type="term" value="P:protein N-linked glycosylation"/>
    <property type="evidence" value="ECO:0007669"/>
    <property type="project" value="TreeGrafter"/>
</dbReference>